<protein>
    <submittedName>
        <fullName evidence="1">Uncharacterized protein</fullName>
    </submittedName>
</protein>
<gene>
    <name evidence="1" type="ORF">OCBIM_22014285mg</name>
</gene>
<proteinExistence type="predicted"/>
<accession>A0A0L8HJ06</accession>
<sequence length="96" mass="11602">MANRLAAVQLVARRNTYQHAGVYNQITHIHMLILFYRHMNIYSHLFPFLGTQTNKYIFSFPQIHTYIHNTHYAHVYIHIYLHYHVLTLSFYVHTNT</sequence>
<name>A0A0L8HJ06_OCTBM</name>
<dbReference type="EMBL" id="KQ418114">
    <property type="protein sequence ID" value="KOF88765.1"/>
    <property type="molecule type" value="Genomic_DNA"/>
</dbReference>
<dbReference type="AlphaFoldDB" id="A0A0L8HJ06"/>
<reference evidence="1" key="1">
    <citation type="submission" date="2015-07" db="EMBL/GenBank/DDBJ databases">
        <title>MeaNS - Measles Nucleotide Surveillance Program.</title>
        <authorList>
            <person name="Tran T."/>
            <person name="Druce J."/>
        </authorList>
    </citation>
    <scope>NUCLEOTIDE SEQUENCE</scope>
    <source>
        <strain evidence="1">UCB-OBI-ISO-001</strain>
        <tissue evidence="1">Gonad</tissue>
    </source>
</reference>
<organism evidence="1">
    <name type="scientific">Octopus bimaculoides</name>
    <name type="common">California two-spotted octopus</name>
    <dbReference type="NCBI Taxonomy" id="37653"/>
    <lineage>
        <taxon>Eukaryota</taxon>
        <taxon>Metazoa</taxon>
        <taxon>Spiralia</taxon>
        <taxon>Lophotrochozoa</taxon>
        <taxon>Mollusca</taxon>
        <taxon>Cephalopoda</taxon>
        <taxon>Coleoidea</taxon>
        <taxon>Octopodiformes</taxon>
        <taxon>Octopoda</taxon>
        <taxon>Incirrata</taxon>
        <taxon>Octopodidae</taxon>
        <taxon>Octopus</taxon>
    </lineage>
</organism>
<evidence type="ECO:0000313" key="1">
    <source>
        <dbReference type="EMBL" id="KOF88765.1"/>
    </source>
</evidence>